<dbReference type="AlphaFoldDB" id="A0A0K2TMR7"/>
<feature type="non-terminal residue" evidence="1">
    <location>
        <position position="1"/>
    </location>
</feature>
<protein>
    <submittedName>
        <fullName evidence="1">Uncharacterized protein</fullName>
    </submittedName>
</protein>
<name>A0A0K2TMR7_LEPSM</name>
<sequence>KRKKNSVSVVATLNNRGSQTFFFPVQLYVHSGVPKLCGVLRY</sequence>
<evidence type="ECO:0000313" key="1">
    <source>
        <dbReference type="EMBL" id="CDW27145.1"/>
    </source>
</evidence>
<proteinExistence type="predicted"/>
<organism evidence="1">
    <name type="scientific">Lepeophtheirus salmonis</name>
    <name type="common">Salmon louse</name>
    <name type="synonym">Caligus salmonis</name>
    <dbReference type="NCBI Taxonomy" id="72036"/>
    <lineage>
        <taxon>Eukaryota</taxon>
        <taxon>Metazoa</taxon>
        <taxon>Ecdysozoa</taxon>
        <taxon>Arthropoda</taxon>
        <taxon>Crustacea</taxon>
        <taxon>Multicrustacea</taxon>
        <taxon>Hexanauplia</taxon>
        <taxon>Copepoda</taxon>
        <taxon>Siphonostomatoida</taxon>
        <taxon>Caligidae</taxon>
        <taxon>Lepeophtheirus</taxon>
    </lineage>
</organism>
<dbReference type="EMBL" id="HACA01009784">
    <property type="protein sequence ID" value="CDW27145.1"/>
    <property type="molecule type" value="Transcribed_RNA"/>
</dbReference>
<accession>A0A0K2TMR7</accession>
<reference evidence="1" key="1">
    <citation type="submission" date="2014-05" db="EMBL/GenBank/DDBJ databases">
        <authorList>
            <person name="Chronopoulou M."/>
        </authorList>
    </citation>
    <scope>NUCLEOTIDE SEQUENCE</scope>
    <source>
        <tissue evidence="1">Whole organism</tissue>
    </source>
</reference>